<evidence type="ECO:0000313" key="3">
    <source>
        <dbReference type="Proteomes" id="UP000774130"/>
    </source>
</evidence>
<dbReference type="InterPro" id="IPR029410">
    <property type="entry name" value="CAP_assoc"/>
</dbReference>
<dbReference type="Proteomes" id="UP000774130">
    <property type="component" value="Unassembled WGS sequence"/>
</dbReference>
<organism evidence="2 3">
    <name type="scientific">Enterococcus alishanensis</name>
    <dbReference type="NCBI Taxonomy" id="1303817"/>
    <lineage>
        <taxon>Bacteria</taxon>
        <taxon>Bacillati</taxon>
        <taxon>Bacillota</taxon>
        <taxon>Bacilli</taxon>
        <taxon>Lactobacillales</taxon>
        <taxon>Enterococcaceae</taxon>
        <taxon>Enterococcus</taxon>
    </lineage>
</organism>
<dbReference type="Pfam" id="PF14504">
    <property type="entry name" value="CAP_assoc_N"/>
    <property type="match status" value="1"/>
</dbReference>
<proteinExistence type="predicted"/>
<feature type="domain" description="CAP-associated" evidence="1">
    <location>
        <begin position="60"/>
        <end position="199"/>
    </location>
</feature>
<dbReference type="EMBL" id="JAHUZB010000002">
    <property type="protein sequence ID" value="MBV7390276.1"/>
    <property type="molecule type" value="Genomic_DNA"/>
</dbReference>
<name>A0ABS6TBJ4_9ENTE</name>
<evidence type="ECO:0000313" key="2">
    <source>
        <dbReference type="EMBL" id="MBV7390276.1"/>
    </source>
</evidence>
<dbReference type="RefSeq" id="WP_218325321.1">
    <property type="nucleotide sequence ID" value="NZ_JAHUZB010000002.1"/>
</dbReference>
<evidence type="ECO:0000259" key="1">
    <source>
        <dbReference type="Pfam" id="PF14504"/>
    </source>
</evidence>
<gene>
    <name evidence="2" type="ORF">KUA55_06250</name>
</gene>
<reference evidence="2 3" key="1">
    <citation type="submission" date="2021-06" db="EMBL/GenBank/DDBJ databases">
        <title>Enterococcus alishanensis sp. nov., a novel lactic acid bacterium isolated from fresh coffee beans.</title>
        <authorList>
            <person name="Chen Y.-S."/>
        </authorList>
    </citation>
    <scope>NUCLEOTIDE SEQUENCE [LARGE SCALE GENOMIC DNA]</scope>
    <source>
        <strain evidence="2 3">ALS3</strain>
    </source>
</reference>
<sequence>MKRVIGFVAIFLLVIIGYYVQPILFPRSSVNIPVQPTESSVSHQPLKHTVVESDGFANYIGGSLESFEAVYGLPNSVENSGFFFEIRTYSVESGILEVNIEENKITAIKVLGNQIDSGDFSFGKTIRKLASQYNLSADFSLDFDEEPVMLELSEDDMRHRPLIAFNNDSFAMVFFNGTSEKLIGTVYMDKETLLRFMPYKINSGNPLSSRMQESNLDWSMINQQRQQRTIQSVNAYRLLIDQPVYTNGNNEDSQRMIVAFLNQPQNYLSTARQEAWDIEQSAYIGNLHFELTEKELKELAEDQKTDFERALYYSPEIDPTFTLLYWLSQTHLTHLFDQADPGKLNIAFSQESVLILIQQPSTEDSQ</sequence>
<protein>
    <recommendedName>
        <fullName evidence="1">CAP-associated domain-containing protein</fullName>
    </recommendedName>
</protein>
<accession>A0ABS6TBJ4</accession>
<keyword evidence="3" id="KW-1185">Reference proteome</keyword>
<comment type="caution">
    <text evidence="2">The sequence shown here is derived from an EMBL/GenBank/DDBJ whole genome shotgun (WGS) entry which is preliminary data.</text>
</comment>